<keyword evidence="3" id="KW-0812">Transmembrane</keyword>
<dbReference type="InterPro" id="IPR000160">
    <property type="entry name" value="GGDEF_dom"/>
</dbReference>
<dbReference type="Gene3D" id="3.30.450.290">
    <property type="match status" value="1"/>
</dbReference>
<evidence type="ECO:0000313" key="6">
    <source>
        <dbReference type="Proteomes" id="UP001060012"/>
    </source>
</evidence>
<dbReference type="SUPFAM" id="SSF55073">
    <property type="entry name" value="Nucleotide cyclase"/>
    <property type="match status" value="1"/>
</dbReference>
<evidence type="ECO:0000256" key="2">
    <source>
        <dbReference type="ARBA" id="ARBA00034247"/>
    </source>
</evidence>
<dbReference type="PANTHER" id="PTHR45138:SF9">
    <property type="entry name" value="DIGUANYLATE CYCLASE DGCM-RELATED"/>
    <property type="match status" value="1"/>
</dbReference>
<dbReference type="SMART" id="SM00267">
    <property type="entry name" value="GGDEF"/>
    <property type="match status" value="1"/>
</dbReference>
<dbReference type="Proteomes" id="UP001060012">
    <property type="component" value="Chromosome"/>
</dbReference>
<dbReference type="Gene3D" id="3.30.70.270">
    <property type="match status" value="1"/>
</dbReference>
<organism evidence="5 6">
    <name type="scientific">Arcobacter roscoffensis</name>
    <dbReference type="NCBI Taxonomy" id="2961520"/>
    <lineage>
        <taxon>Bacteria</taxon>
        <taxon>Pseudomonadati</taxon>
        <taxon>Campylobacterota</taxon>
        <taxon>Epsilonproteobacteria</taxon>
        <taxon>Campylobacterales</taxon>
        <taxon>Arcobacteraceae</taxon>
        <taxon>Arcobacter</taxon>
    </lineage>
</organism>
<dbReference type="EMBL" id="CP100595">
    <property type="protein sequence ID" value="UTJ05568.1"/>
    <property type="molecule type" value="Genomic_DNA"/>
</dbReference>
<proteinExistence type="predicted"/>
<dbReference type="InterPro" id="IPR043128">
    <property type="entry name" value="Rev_trsase/Diguanyl_cyclase"/>
</dbReference>
<evidence type="ECO:0000259" key="4">
    <source>
        <dbReference type="PROSITE" id="PS50887"/>
    </source>
</evidence>
<keyword evidence="6" id="KW-1185">Reference proteome</keyword>
<dbReference type="EC" id="2.7.7.65" evidence="1"/>
<comment type="catalytic activity">
    <reaction evidence="2">
        <text>2 GTP = 3',3'-c-di-GMP + 2 diphosphate</text>
        <dbReference type="Rhea" id="RHEA:24898"/>
        <dbReference type="ChEBI" id="CHEBI:33019"/>
        <dbReference type="ChEBI" id="CHEBI:37565"/>
        <dbReference type="ChEBI" id="CHEBI:58805"/>
        <dbReference type="EC" id="2.7.7.65"/>
    </reaction>
</comment>
<dbReference type="PANTHER" id="PTHR45138">
    <property type="entry name" value="REGULATORY COMPONENTS OF SENSORY TRANSDUCTION SYSTEM"/>
    <property type="match status" value="1"/>
</dbReference>
<feature type="transmembrane region" description="Helical" evidence="3">
    <location>
        <begin position="7"/>
        <end position="28"/>
    </location>
</feature>
<gene>
    <name evidence="5" type="ORF">NJU99_09850</name>
</gene>
<feature type="domain" description="GGDEF" evidence="4">
    <location>
        <begin position="468"/>
        <end position="601"/>
    </location>
</feature>
<dbReference type="NCBIfam" id="TIGR00254">
    <property type="entry name" value="GGDEF"/>
    <property type="match status" value="1"/>
</dbReference>
<dbReference type="RefSeq" id="WP_254575749.1">
    <property type="nucleotide sequence ID" value="NZ_CP100595.1"/>
</dbReference>
<dbReference type="PROSITE" id="PS50887">
    <property type="entry name" value="GGDEF"/>
    <property type="match status" value="1"/>
</dbReference>
<protein>
    <recommendedName>
        <fullName evidence="1">diguanylate cyclase</fullName>
        <ecNumber evidence="1">2.7.7.65</ecNumber>
    </recommendedName>
</protein>
<dbReference type="Pfam" id="PF00990">
    <property type="entry name" value="GGDEF"/>
    <property type="match status" value="1"/>
</dbReference>
<name>A0ABY5E3D4_9BACT</name>
<dbReference type="InterPro" id="IPR050469">
    <property type="entry name" value="Diguanylate_Cyclase"/>
</dbReference>
<keyword evidence="3" id="KW-1133">Transmembrane helix</keyword>
<evidence type="ECO:0000313" key="5">
    <source>
        <dbReference type="EMBL" id="UTJ05568.1"/>
    </source>
</evidence>
<sequence>MNSKQKVIISLIVLLVSFFIAMSISTLYNFRDYGLKSAEKKAHLTAEVIKSGLTAHMVNGMMKEREFFLQQIEQAENINQLWLSRSPTVIKQYGEGFNNEIPRDKIDRDVLKNGKEITKVTETAQKSLMRVTIPFEASAFGNPNCMNCHNAKEGEVLGTVSMVMDITDVRTSSFKTLMYNVILTLILISLIFLLINRFIKPYVSIFYSIQDVMRAAYRGDYSQRVQTYSNPESKNVSDLLNTLLEKLQHTLEELDRKVYVFIKNKNYVKESDPLKNVNNTIDRLSDIYKFKQTIENDKELEDIYNRLAYVLEYNFKLDDFTLTEIDNNSKSKKIVYSKNDCHCRILEGECRANRTHANVDSSIFAKSCSLYNDKDGEEYICIPYTISNELTLVLTIVTKSKEETIRVRELTSDIEDYVTTARPAIVSKKLMQMLNLMARVDQLTGMYNRKFLDEFVDVSIPQAARAKISYAVLMIDIDYFKMINDTYGHDIGDDAIRIVSGVIKTNIRKSDIAIRYGGEEFLVLLYNCEESHVLKIAENIRIAFSKEKITANGESFSKTLSVGCSMFPTDSDSIWKCIKFADMCLYEAKQTGRNKVVKFSQELLKDEDIGESF</sequence>
<accession>A0ABY5E3D4</accession>
<reference evidence="5" key="1">
    <citation type="submission" date="2022-07" db="EMBL/GenBank/DDBJ databases">
        <title>Arcobacter roscoffensis sp. nov., a marine bacterium isolated from coastal seawater collected from Roscoff, France.</title>
        <authorList>
            <person name="Pascual J."/>
            <person name="Lepeaux C."/>
            <person name="Methner A."/>
            <person name="Overmann J."/>
        </authorList>
    </citation>
    <scope>NUCLEOTIDE SEQUENCE</scope>
    <source>
        <strain evidence="5">ARW1-2F2</strain>
    </source>
</reference>
<evidence type="ECO:0000256" key="3">
    <source>
        <dbReference type="SAM" id="Phobius"/>
    </source>
</evidence>
<keyword evidence="3" id="KW-0472">Membrane</keyword>
<feature type="transmembrane region" description="Helical" evidence="3">
    <location>
        <begin position="177"/>
        <end position="195"/>
    </location>
</feature>
<evidence type="ECO:0000256" key="1">
    <source>
        <dbReference type="ARBA" id="ARBA00012528"/>
    </source>
</evidence>
<dbReference type="CDD" id="cd01949">
    <property type="entry name" value="GGDEF"/>
    <property type="match status" value="1"/>
</dbReference>
<dbReference type="InterPro" id="IPR029787">
    <property type="entry name" value="Nucleotide_cyclase"/>
</dbReference>